<dbReference type="InterPro" id="IPR001611">
    <property type="entry name" value="Leu-rich_rpt"/>
</dbReference>
<feature type="signal peptide" evidence="3">
    <location>
        <begin position="1"/>
        <end position="24"/>
    </location>
</feature>
<dbReference type="SUPFAM" id="SSF52058">
    <property type="entry name" value="L domain-like"/>
    <property type="match status" value="1"/>
</dbReference>
<feature type="domain" description="Disease resistance R13L4/SHOC-2-like LRR" evidence="4">
    <location>
        <begin position="91"/>
        <end position="216"/>
    </location>
</feature>
<reference evidence="5 6" key="1">
    <citation type="journal article" date="2018" name="Nat. Biotechnol.">
        <title>A standardized bacterial taxonomy based on genome phylogeny substantially revises the tree of life.</title>
        <authorList>
            <person name="Parks D.H."/>
            <person name="Chuvochina M."/>
            <person name="Waite D.W."/>
            <person name="Rinke C."/>
            <person name="Skarshewski A."/>
            <person name="Chaumeil P.A."/>
            <person name="Hugenholtz P."/>
        </authorList>
    </citation>
    <scope>NUCLEOTIDE SEQUENCE [LARGE SCALE GENOMIC DNA]</scope>
    <source>
        <strain evidence="5">UBA9375</strain>
    </source>
</reference>
<feature type="chain" id="PRO_5017780332" description="Disease resistance R13L4/SHOC-2-like LRR domain-containing protein" evidence="3">
    <location>
        <begin position="25"/>
        <end position="238"/>
    </location>
</feature>
<gene>
    <name evidence="5" type="ORF">DIT97_04795</name>
</gene>
<dbReference type="PANTHER" id="PTHR48051">
    <property type="match status" value="1"/>
</dbReference>
<dbReference type="GO" id="GO:0005737">
    <property type="term" value="C:cytoplasm"/>
    <property type="evidence" value="ECO:0007669"/>
    <property type="project" value="TreeGrafter"/>
</dbReference>
<dbReference type="Proteomes" id="UP000263642">
    <property type="component" value="Unassembled WGS sequence"/>
</dbReference>
<keyword evidence="2" id="KW-0677">Repeat</keyword>
<dbReference type="Gene3D" id="3.80.10.10">
    <property type="entry name" value="Ribonuclease Inhibitor"/>
    <property type="match status" value="1"/>
</dbReference>
<organism evidence="5 6">
    <name type="scientific">Gimesia maris</name>
    <dbReference type="NCBI Taxonomy" id="122"/>
    <lineage>
        <taxon>Bacteria</taxon>
        <taxon>Pseudomonadati</taxon>
        <taxon>Planctomycetota</taxon>
        <taxon>Planctomycetia</taxon>
        <taxon>Planctomycetales</taxon>
        <taxon>Planctomycetaceae</taxon>
        <taxon>Gimesia</taxon>
    </lineage>
</organism>
<dbReference type="InterPro" id="IPR050216">
    <property type="entry name" value="LRR_domain-containing"/>
</dbReference>
<evidence type="ECO:0000259" key="4">
    <source>
        <dbReference type="Pfam" id="PF23598"/>
    </source>
</evidence>
<evidence type="ECO:0000256" key="1">
    <source>
        <dbReference type="ARBA" id="ARBA00022614"/>
    </source>
</evidence>
<evidence type="ECO:0000256" key="3">
    <source>
        <dbReference type="SAM" id="SignalP"/>
    </source>
</evidence>
<dbReference type="AlphaFoldDB" id="A0A3D3R0X9"/>
<evidence type="ECO:0000256" key="2">
    <source>
        <dbReference type="ARBA" id="ARBA00022737"/>
    </source>
</evidence>
<dbReference type="InterPro" id="IPR032675">
    <property type="entry name" value="LRR_dom_sf"/>
</dbReference>
<evidence type="ECO:0000313" key="5">
    <source>
        <dbReference type="EMBL" id="HCO22399.1"/>
    </source>
</evidence>
<dbReference type="EMBL" id="DQAY01000029">
    <property type="protein sequence ID" value="HCO22399.1"/>
    <property type="molecule type" value="Genomic_DNA"/>
</dbReference>
<dbReference type="PROSITE" id="PS51450">
    <property type="entry name" value="LRR"/>
    <property type="match status" value="1"/>
</dbReference>
<name>A0A3D3R0X9_9PLAN</name>
<keyword evidence="1" id="KW-0433">Leucine-rich repeat</keyword>
<evidence type="ECO:0000313" key="6">
    <source>
        <dbReference type="Proteomes" id="UP000263642"/>
    </source>
</evidence>
<dbReference type="PANTHER" id="PTHR48051:SF1">
    <property type="entry name" value="RAS SUPPRESSOR PROTEIN 1"/>
    <property type="match status" value="1"/>
</dbReference>
<comment type="caution">
    <text evidence="5">The sequence shown here is derived from an EMBL/GenBank/DDBJ whole genome shotgun (WGS) entry which is preliminary data.</text>
</comment>
<proteinExistence type="predicted"/>
<dbReference type="Pfam" id="PF23598">
    <property type="entry name" value="LRR_14"/>
    <property type="match status" value="1"/>
</dbReference>
<sequence length="238" mass="26799">MGHTYSSSFRLGLIPFLLVLTACADSLPAFQETNESTKEQQTAKTIKDNDAEKRLRAMEQIDAALHQSKDRSEIEALAKIRKCIEQQDVVLSLSHLELSTVPAEIQFADHVKILSLSHNQLQELPDEFSRLNQLYNLKLDHNRFTRIPSVISRLPAFFHLSIKDNQLKSFAVDLKSMTKLKILLLGGNPISKEAVNELKALNQLEILQLFRTGVTAADIEELKSALPNSRVLVDSNKK</sequence>
<accession>A0A3D3R0X9</accession>
<keyword evidence="3" id="KW-0732">Signal</keyword>
<protein>
    <recommendedName>
        <fullName evidence="4">Disease resistance R13L4/SHOC-2-like LRR domain-containing protein</fullName>
    </recommendedName>
</protein>
<dbReference type="InterPro" id="IPR055414">
    <property type="entry name" value="LRR_R13L4/SHOC2-like"/>
</dbReference>